<dbReference type="Pfam" id="PF00005">
    <property type="entry name" value="ABC_tran"/>
    <property type="match status" value="1"/>
</dbReference>
<evidence type="ECO:0000256" key="1">
    <source>
        <dbReference type="ARBA" id="ARBA00004141"/>
    </source>
</evidence>
<evidence type="ECO:0000313" key="12">
    <source>
        <dbReference type="Proteomes" id="UP000008068"/>
    </source>
</evidence>
<dbReference type="STRING" id="135651.G0MHN0"/>
<dbReference type="GO" id="GO:0090374">
    <property type="term" value="P:oligopeptide export from mitochondrion"/>
    <property type="evidence" value="ECO:0007669"/>
    <property type="project" value="TreeGrafter"/>
</dbReference>
<dbReference type="FunFam" id="3.40.50.300:FF:000916">
    <property type="entry name" value="ABC transporter B family member 9"/>
    <property type="match status" value="1"/>
</dbReference>
<dbReference type="SUPFAM" id="SSF52540">
    <property type="entry name" value="P-loop containing nucleoside triphosphate hydrolases"/>
    <property type="match status" value="1"/>
</dbReference>
<dbReference type="CDD" id="cd18577">
    <property type="entry name" value="ABC_6TM_Pgp_ABCB1_D1_like"/>
    <property type="match status" value="1"/>
</dbReference>
<dbReference type="InParanoid" id="G0MHN0"/>
<dbReference type="PROSITE" id="PS50893">
    <property type="entry name" value="ABC_TRANSPORTER_2"/>
    <property type="match status" value="1"/>
</dbReference>
<evidence type="ECO:0000256" key="6">
    <source>
        <dbReference type="ARBA" id="ARBA00022989"/>
    </source>
</evidence>
<dbReference type="Proteomes" id="UP000008068">
    <property type="component" value="Unassembled WGS sequence"/>
</dbReference>
<feature type="domain" description="ABC transporter" evidence="9">
    <location>
        <begin position="381"/>
        <end position="617"/>
    </location>
</feature>
<feature type="transmembrane region" description="Helical" evidence="8">
    <location>
        <begin position="175"/>
        <end position="193"/>
    </location>
</feature>
<feature type="transmembrane region" description="Helical" evidence="8">
    <location>
        <begin position="38"/>
        <end position="57"/>
    </location>
</feature>
<dbReference type="SUPFAM" id="SSF90123">
    <property type="entry name" value="ABC transporter transmembrane region"/>
    <property type="match status" value="1"/>
</dbReference>
<dbReference type="AlphaFoldDB" id="G0MHN0"/>
<evidence type="ECO:0000256" key="8">
    <source>
        <dbReference type="SAM" id="Phobius"/>
    </source>
</evidence>
<proteinExistence type="inferred from homology"/>
<dbReference type="PANTHER" id="PTHR43394">
    <property type="entry name" value="ATP-DEPENDENT PERMEASE MDL1, MITOCHONDRIAL"/>
    <property type="match status" value="1"/>
</dbReference>
<dbReference type="GO" id="GO:0016887">
    <property type="term" value="F:ATP hydrolysis activity"/>
    <property type="evidence" value="ECO:0007669"/>
    <property type="project" value="InterPro"/>
</dbReference>
<sequence>METNDNELLIPSENRRKSSSIKSFLCVVWKCTTVWEKFLFLLGVASAVCTGLCQPFLSFTFGEVSQVFVKITSAVNNHTLDPSDLETAYKTFHTDMNRVVIHFALVGIAFAVFGFFQFSLFKYVGDNTTYRVRTNYISRLLYKDAQYFDTVSTGYLSTVLNDNLERFREAFNEKIAFIICFITDFVIGTSLAFYTDWKLASYGSIFALGIAFSGFINSSSMMGTTGKQNKHYANAGSIAFQTLSSFKTVISLNGQKQELERQENHFKLKAGEKYGARRAFFLATSRSATHFFCNALNGIILYVGADLIYNKTMDQAVIVTLFHYMLFSAFSLGEAFPHLSYLFNAISSATPIFEVLTSKDNIIENCHEDTDDMDEVTESNLSFQDVGFSYPTRPDAEVLKGISFNIKNGERIGLVGASGSGKSTIVQLLLRYYNITSGKILIDGVDLKSINPRKIRQHIGVVSQEPILFNATIEDNIRFGNPNVTTSEIYEALRKANAYDFVCSFRDGLKTVVGERGSQLSGGQKQRIAIARVLVRNPKILLLDEATSALDSESEKVVQVALRKASEGRTTITIAHSLATIKNCDKILVVSNGQIVETGTHEELIEKEGVFLELIRAQILKTEEDNSDDSDDERKE</sequence>
<feature type="domain" description="ABC transmembrane type-1" evidence="10">
    <location>
        <begin position="41"/>
        <end position="344"/>
    </location>
</feature>
<evidence type="ECO:0000256" key="4">
    <source>
        <dbReference type="ARBA" id="ARBA00022741"/>
    </source>
</evidence>
<dbReference type="Gene3D" id="1.20.1560.10">
    <property type="entry name" value="ABC transporter type 1, transmembrane domain"/>
    <property type="match status" value="1"/>
</dbReference>
<dbReference type="GO" id="GO:0005743">
    <property type="term" value="C:mitochondrial inner membrane"/>
    <property type="evidence" value="ECO:0007669"/>
    <property type="project" value="TreeGrafter"/>
</dbReference>
<dbReference type="InterPro" id="IPR027417">
    <property type="entry name" value="P-loop_NTPase"/>
</dbReference>
<dbReference type="InterPro" id="IPR011527">
    <property type="entry name" value="ABC1_TM_dom"/>
</dbReference>
<keyword evidence="4" id="KW-0547">Nucleotide-binding</keyword>
<dbReference type="CDD" id="cd03249">
    <property type="entry name" value="ABC_MTABC3_MDL1_MDL2"/>
    <property type="match status" value="1"/>
</dbReference>
<name>G0MHN0_CAEBE</name>
<feature type="transmembrane region" description="Helical" evidence="8">
    <location>
        <begin position="99"/>
        <end position="121"/>
    </location>
</feature>
<keyword evidence="12" id="KW-1185">Reference proteome</keyword>
<organism evidence="12">
    <name type="scientific">Caenorhabditis brenneri</name>
    <name type="common">Nematode worm</name>
    <dbReference type="NCBI Taxonomy" id="135651"/>
    <lineage>
        <taxon>Eukaryota</taxon>
        <taxon>Metazoa</taxon>
        <taxon>Ecdysozoa</taxon>
        <taxon>Nematoda</taxon>
        <taxon>Chromadorea</taxon>
        <taxon>Rhabditida</taxon>
        <taxon>Rhabditina</taxon>
        <taxon>Rhabditomorpha</taxon>
        <taxon>Rhabditoidea</taxon>
        <taxon>Rhabditidae</taxon>
        <taxon>Peloderinae</taxon>
        <taxon>Caenorhabditis</taxon>
    </lineage>
</organism>
<dbReference type="GO" id="GO:0015421">
    <property type="term" value="F:ABC-type oligopeptide transporter activity"/>
    <property type="evidence" value="ECO:0007669"/>
    <property type="project" value="TreeGrafter"/>
</dbReference>
<keyword evidence="3 8" id="KW-0812">Transmembrane</keyword>
<evidence type="ECO:0000313" key="11">
    <source>
        <dbReference type="EMBL" id="EGT59455.1"/>
    </source>
</evidence>
<dbReference type="InterPro" id="IPR003593">
    <property type="entry name" value="AAA+_ATPase"/>
</dbReference>
<evidence type="ECO:0000256" key="5">
    <source>
        <dbReference type="ARBA" id="ARBA00022840"/>
    </source>
</evidence>
<dbReference type="Gene3D" id="3.40.50.300">
    <property type="entry name" value="P-loop containing nucleotide triphosphate hydrolases"/>
    <property type="match status" value="1"/>
</dbReference>
<dbReference type="InterPro" id="IPR003439">
    <property type="entry name" value="ABC_transporter-like_ATP-bd"/>
</dbReference>
<dbReference type="SMART" id="SM00382">
    <property type="entry name" value="AAA"/>
    <property type="match status" value="1"/>
</dbReference>
<comment type="subcellular location">
    <subcellularLocation>
        <location evidence="1">Membrane</location>
        <topology evidence="1">Multi-pass membrane protein</topology>
    </subcellularLocation>
</comment>
<keyword evidence="6 8" id="KW-1133">Transmembrane helix</keyword>
<protein>
    <submittedName>
        <fullName evidence="11">Uncharacterized protein</fullName>
    </submittedName>
</protein>
<evidence type="ECO:0000256" key="7">
    <source>
        <dbReference type="ARBA" id="ARBA00023136"/>
    </source>
</evidence>
<dbReference type="Pfam" id="PF00664">
    <property type="entry name" value="ABC_membrane"/>
    <property type="match status" value="1"/>
</dbReference>
<reference evidence="12" key="1">
    <citation type="submission" date="2011-07" db="EMBL/GenBank/DDBJ databases">
        <authorList>
            <consortium name="Caenorhabditis brenneri Sequencing and Analysis Consortium"/>
            <person name="Wilson R.K."/>
        </authorList>
    </citation>
    <scope>NUCLEOTIDE SEQUENCE [LARGE SCALE GENOMIC DNA]</scope>
    <source>
        <strain evidence="12">PB2801</strain>
    </source>
</reference>
<feature type="transmembrane region" description="Helical" evidence="8">
    <location>
        <begin position="315"/>
        <end position="333"/>
    </location>
</feature>
<evidence type="ECO:0000259" key="9">
    <source>
        <dbReference type="PROSITE" id="PS50893"/>
    </source>
</evidence>
<dbReference type="PANTHER" id="PTHR43394:SF27">
    <property type="entry name" value="ATP-DEPENDENT TRANSLOCASE ABCB1-LIKE"/>
    <property type="match status" value="1"/>
</dbReference>
<dbReference type="eggNOG" id="KOG0055">
    <property type="taxonomic scope" value="Eukaryota"/>
</dbReference>
<evidence type="ECO:0000256" key="3">
    <source>
        <dbReference type="ARBA" id="ARBA00022692"/>
    </source>
</evidence>
<dbReference type="HOGENOM" id="CLU_000604_84_3_1"/>
<evidence type="ECO:0000259" key="10">
    <source>
        <dbReference type="PROSITE" id="PS50929"/>
    </source>
</evidence>
<dbReference type="EMBL" id="GL379795">
    <property type="protein sequence ID" value="EGT59455.1"/>
    <property type="molecule type" value="Genomic_DNA"/>
</dbReference>
<evidence type="ECO:0000256" key="2">
    <source>
        <dbReference type="ARBA" id="ARBA00007577"/>
    </source>
</evidence>
<dbReference type="FunFam" id="1.20.1560.10:FF:000437">
    <property type="entry name" value="Protein CBR-PGP-7"/>
    <property type="match status" value="1"/>
</dbReference>
<feature type="transmembrane region" description="Helical" evidence="8">
    <location>
        <begin position="199"/>
        <end position="217"/>
    </location>
</feature>
<dbReference type="PROSITE" id="PS00211">
    <property type="entry name" value="ABC_TRANSPORTER_1"/>
    <property type="match status" value="1"/>
</dbReference>
<keyword evidence="5" id="KW-0067">ATP-binding</keyword>
<keyword evidence="7 8" id="KW-0472">Membrane</keyword>
<comment type="similarity">
    <text evidence="2">Belongs to the ABC transporter superfamily. ABCB family. Multidrug resistance exporter (TC 3.A.1.201) subfamily.</text>
</comment>
<gene>
    <name evidence="11" type="ORF">CAEBREN_31256</name>
</gene>
<dbReference type="InterPro" id="IPR039421">
    <property type="entry name" value="Type_1_exporter"/>
</dbReference>
<accession>G0MHN0</accession>
<dbReference type="OrthoDB" id="6500128at2759"/>
<dbReference type="InterPro" id="IPR036640">
    <property type="entry name" value="ABC1_TM_sf"/>
</dbReference>
<dbReference type="PROSITE" id="PS50929">
    <property type="entry name" value="ABC_TM1F"/>
    <property type="match status" value="1"/>
</dbReference>
<dbReference type="InterPro" id="IPR017871">
    <property type="entry name" value="ABC_transporter-like_CS"/>
</dbReference>
<dbReference type="GO" id="GO:0005524">
    <property type="term" value="F:ATP binding"/>
    <property type="evidence" value="ECO:0007669"/>
    <property type="project" value="UniProtKB-KW"/>
</dbReference>